<dbReference type="InterPro" id="IPR051217">
    <property type="entry name" value="Insect_Cuticle_Struc_Prot"/>
</dbReference>
<evidence type="ECO:0000256" key="2">
    <source>
        <dbReference type="PROSITE-ProRule" id="PRU00497"/>
    </source>
</evidence>
<feature type="compositionally biased region" description="Basic and acidic residues" evidence="3">
    <location>
        <begin position="243"/>
        <end position="254"/>
    </location>
</feature>
<accession>A0A7R8X3C0</accession>
<sequence>MASVAAGKDPVGGDEGRPAGGLESAKDRSDGSYKYKFHVRDKAAGNYQSRIEEKKGDHVVGSYSYVLPDGAQYSVHYVVGPKTGFVPIVQRQVFNPEQGEEEDLLKSQRLQVSPQLRTIPGIILPPRDFDVHAILREKAARADARRKAAAARRAEEARKAEGARRAEEARKAEEARRAEEARKVEEEHKVEEARRIEEARKAEEGRKVEEDREVEEEKAVETRMAAGARRAEDMSKAENNTAEWDKVEPERTEDGGGIQEVNHDDPTDKDDYEGRKEKREEEVAWGEKLREGPLTRQDTPLPLREGDRDKKSQHKHIPTTYIETDHYTVRF</sequence>
<organism evidence="4">
    <name type="scientific">Darwinula stevensoni</name>
    <dbReference type="NCBI Taxonomy" id="69355"/>
    <lineage>
        <taxon>Eukaryota</taxon>
        <taxon>Metazoa</taxon>
        <taxon>Ecdysozoa</taxon>
        <taxon>Arthropoda</taxon>
        <taxon>Crustacea</taxon>
        <taxon>Oligostraca</taxon>
        <taxon>Ostracoda</taxon>
        <taxon>Podocopa</taxon>
        <taxon>Podocopida</taxon>
        <taxon>Darwinulocopina</taxon>
        <taxon>Darwinuloidea</taxon>
        <taxon>Darwinulidae</taxon>
        <taxon>Darwinula</taxon>
    </lineage>
</organism>
<protein>
    <submittedName>
        <fullName evidence="4">Uncharacterized protein</fullName>
    </submittedName>
</protein>
<proteinExistence type="predicted"/>
<reference evidence="4" key="1">
    <citation type="submission" date="2020-11" db="EMBL/GenBank/DDBJ databases">
        <authorList>
            <person name="Tran Van P."/>
        </authorList>
    </citation>
    <scope>NUCLEOTIDE SEQUENCE</scope>
</reference>
<evidence type="ECO:0000256" key="3">
    <source>
        <dbReference type="SAM" id="MobiDB-lite"/>
    </source>
</evidence>
<keyword evidence="1 2" id="KW-0193">Cuticle</keyword>
<dbReference type="GO" id="GO:0031012">
    <property type="term" value="C:extracellular matrix"/>
    <property type="evidence" value="ECO:0007669"/>
    <property type="project" value="TreeGrafter"/>
</dbReference>
<gene>
    <name evidence="4" type="ORF">DSTB1V02_LOCUS3172</name>
</gene>
<dbReference type="EMBL" id="CAJPEV010000392">
    <property type="protein sequence ID" value="CAG0884801.1"/>
    <property type="molecule type" value="Genomic_DNA"/>
</dbReference>
<dbReference type="InterPro" id="IPR000618">
    <property type="entry name" value="Insect_cuticle"/>
</dbReference>
<dbReference type="GO" id="GO:0005615">
    <property type="term" value="C:extracellular space"/>
    <property type="evidence" value="ECO:0007669"/>
    <property type="project" value="TreeGrafter"/>
</dbReference>
<feature type="region of interest" description="Disordered" evidence="3">
    <location>
        <begin position="151"/>
        <end position="331"/>
    </location>
</feature>
<name>A0A7R8X3C0_9CRUS</name>
<evidence type="ECO:0000256" key="1">
    <source>
        <dbReference type="ARBA" id="ARBA00022460"/>
    </source>
</evidence>
<feature type="compositionally biased region" description="Basic and acidic residues" evidence="3">
    <location>
        <begin position="151"/>
        <end position="221"/>
    </location>
</feature>
<evidence type="ECO:0000313" key="4">
    <source>
        <dbReference type="EMBL" id="CAD7243243.1"/>
    </source>
</evidence>
<feature type="compositionally biased region" description="Basic and acidic residues" evidence="3">
    <location>
        <begin position="272"/>
        <end position="293"/>
    </location>
</feature>
<feature type="region of interest" description="Disordered" evidence="3">
    <location>
        <begin position="1"/>
        <end position="30"/>
    </location>
</feature>
<dbReference type="OrthoDB" id="6371937at2759"/>
<dbReference type="AlphaFoldDB" id="A0A7R8X3C0"/>
<dbReference type="PANTHER" id="PTHR12236:SF95">
    <property type="entry name" value="CUTICULAR PROTEIN 76BD, ISOFORM C-RELATED"/>
    <property type="match status" value="1"/>
</dbReference>
<keyword evidence="5" id="KW-1185">Reference proteome</keyword>
<dbReference type="Pfam" id="PF00379">
    <property type="entry name" value="Chitin_bind_4"/>
    <property type="match status" value="1"/>
</dbReference>
<dbReference type="EMBL" id="LR899909">
    <property type="protein sequence ID" value="CAD7243243.1"/>
    <property type="molecule type" value="Genomic_DNA"/>
</dbReference>
<dbReference type="Proteomes" id="UP000677054">
    <property type="component" value="Unassembled WGS sequence"/>
</dbReference>
<dbReference type="PANTHER" id="PTHR12236">
    <property type="entry name" value="STRUCTURAL CONTITUENT OF CUTICLE"/>
    <property type="match status" value="1"/>
</dbReference>
<dbReference type="GO" id="GO:0042302">
    <property type="term" value="F:structural constituent of cuticle"/>
    <property type="evidence" value="ECO:0007669"/>
    <property type="project" value="UniProtKB-UniRule"/>
</dbReference>
<dbReference type="PROSITE" id="PS51155">
    <property type="entry name" value="CHIT_BIND_RR_2"/>
    <property type="match status" value="1"/>
</dbReference>
<evidence type="ECO:0000313" key="5">
    <source>
        <dbReference type="Proteomes" id="UP000677054"/>
    </source>
</evidence>